<dbReference type="EMBL" id="UIGB01000001">
    <property type="protein sequence ID" value="SUU84868.1"/>
    <property type="molecule type" value="Genomic_DNA"/>
</dbReference>
<dbReference type="Proteomes" id="UP000254343">
    <property type="component" value="Unassembled WGS sequence"/>
</dbReference>
<keyword evidence="1" id="KW-0732">Signal</keyword>
<organism evidence="2 3">
    <name type="scientific">Afipia felis</name>
    <name type="common">Cat scratch disease bacillus</name>
    <dbReference type="NCBI Taxonomy" id="1035"/>
    <lineage>
        <taxon>Bacteria</taxon>
        <taxon>Pseudomonadati</taxon>
        <taxon>Pseudomonadota</taxon>
        <taxon>Alphaproteobacteria</taxon>
        <taxon>Hyphomicrobiales</taxon>
        <taxon>Nitrobacteraceae</taxon>
        <taxon>Afipia</taxon>
    </lineage>
</organism>
<feature type="signal peptide" evidence="1">
    <location>
        <begin position="1"/>
        <end position="20"/>
    </location>
</feature>
<reference evidence="2 3" key="1">
    <citation type="submission" date="2018-06" db="EMBL/GenBank/DDBJ databases">
        <authorList>
            <consortium name="Pathogen Informatics"/>
            <person name="Doyle S."/>
        </authorList>
    </citation>
    <scope>NUCLEOTIDE SEQUENCE [LARGE SCALE GENOMIC DNA]</scope>
    <source>
        <strain evidence="2 3">NCTC12722</strain>
    </source>
</reference>
<gene>
    <name evidence="2" type="ORF">NCTC12722_02071</name>
</gene>
<protein>
    <recommendedName>
        <fullName evidence="4">PsiF repeat</fullName>
    </recommendedName>
</protein>
<name>A0A380W7D7_AFIFE</name>
<feature type="chain" id="PRO_5016763447" description="PsiF repeat" evidence="1">
    <location>
        <begin position="21"/>
        <end position="66"/>
    </location>
</feature>
<sequence>MKTLSAVVALLVLGSSAVYAEKPLRPEQECIDLAHARGFDRSQGQHGTANSGMNKFIHDCRRGLVK</sequence>
<evidence type="ECO:0000313" key="3">
    <source>
        <dbReference type="Proteomes" id="UP000254343"/>
    </source>
</evidence>
<dbReference type="AlphaFoldDB" id="A0A380W7D7"/>
<evidence type="ECO:0000256" key="1">
    <source>
        <dbReference type="SAM" id="SignalP"/>
    </source>
</evidence>
<dbReference type="RefSeq" id="WP_002715693.1">
    <property type="nucleotide sequence ID" value="NZ_UFSI01000001.1"/>
</dbReference>
<accession>A0A380W7D7</accession>
<proteinExistence type="predicted"/>
<evidence type="ECO:0000313" key="2">
    <source>
        <dbReference type="EMBL" id="SUU84868.1"/>
    </source>
</evidence>
<evidence type="ECO:0008006" key="4">
    <source>
        <dbReference type="Google" id="ProtNLM"/>
    </source>
</evidence>